<dbReference type="EMBL" id="CP007509">
    <property type="protein sequence ID" value="AHY42085.1"/>
    <property type="molecule type" value="Genomic_DNA"/>
</dbReference>
<keyword evidence="7" id="KW-1278">Translocase</keyword>
<keyword evidence="3" id="KW-1003">Cell membrane</keyword>
<evidence type="ECO:0000313" key="10">
    <source>
        <dbReference type="EMBL" id="AHY42085.1"/>
    </source>
</evidence>
<dbReference type="SUPFAM" id="SSF52540">
    <property type="entry name" value="P-loop containing nucleoside triphosphate hydrolases"/>
    <property type="match status" value="1"/>
</dbReference>
<accession>A0A023WQY8</accession>
<dbReference type="InterPro" id="IPR050086">
    <property type="entry name" value="MetN_ABC_transporter-like"/>
</dbReference>
<dbReference type="KEGG" id="pstu:UIB01_06150"/>
<evidence type="ECO:0000313" key="11">
    <source>
        <dbReference type="Proteomes" id="UP000025238"/>
    </source>
</evidence>
<evidence type="ECO:0000256" key="1">
    <source>
        <dbReference type="ARBA" id="ARBA00004417"/>
    </source>
</evidence>
<dbReference type="Pfam" id="PF00005">
    <property type="entry name" value="ABC_tran"/>
    <property type="match status" value="1"/>
</dbReference>
<dbReference type="AlphaFoldDB" id="A0A023WQY8"/>
<evidence type="ECO:0000256" key="5">
    <source>
        <dbReference type="ARBA" id="ARBA00022741"/>
    </source>
</evidence>
<dbReference type="GO" id="GO:0005524">
    <property type="term" value="F:ATP binding"/>
    <property type="evidence" value="ECO:0007669"/>
    <property type="project" value="UniProtKB-KW"/>
</dbReference>
<keyword evidence="8" id="KW-0472">Membrane</keyword>
<keyword evidence="5" id="KW-0547">Nucleotide-binding</keyword>
<evidence type="ECO:0000256" key="2">
    <source>
        <dbReference type="ARBA" id="ARBA00022448"/>
    </source>
</evidence>
<evidence type="ECO:0000256" key="7">
    <source>
        <dbReference type="ARBA" id="ARBA00022967"/>
    </source>
</evidence>
<evidence type="ECO:0000256" key="8">
    <source>
        <dbReference type="ARBA" id="ARBA00023136"/>
    </source>
</evidence>
<gene>
    <name evidence="10" type="ORF">UIB01_06150</name>
</gene>
<feature type="domain" description="ABC transporter" evidence="9">
    <location>
        <begin position="20"/>
        <end position="264"/>
    </location>
</feature>
<keyword evidence="4" id="KW-0997">Cell inner membrane</keyword>
<comment type="subcellular location">
    <subcellularLocation>
        <location evidence="1">Cell inner membrane</location>
        <topology evidence="1">Peripheral membrane protein</topology>
    </subcellularLocation>
</comment>
<dbReference type="GO" id="GO:0016887">
    <property type="term" value="F:ATP hydrolysis activity"/>
    <property type="evidence" value="ECO:0007669"/>
    <property type="project" value="InterPro"/>
</dbReference>
<dbReference type="PROSITE" id="PS00211">
    <property type="entry name" value="ABC_TRANSPORTER_1"/>
    <property type="match status" value="1"/>
</dbReference>
<dbReference type="InterPro" id="IPR027417">
    <property type="entry name" value="P-loop_NTPase"/>
</dbReference>
<keyword evidence="2" id="KW-0813">Transport</keyword>
<dbReference type="GO" id="GO:0005886">
    <property type="term" value="C:plasma membrane"/>
    <property type="evidence" value="ECO:0007669"/>
    <property type="project" value="UniProtKB-SubCell"/>
</dbReference>
<evidence type="ECO:0000256" key="4">
    <source>
        <dbReference type="ARBA" id="ARBA00022519"/>
    </source>
</evidence>
<evidence type="ECO:0000256" key="6">
    <source>
        <dbReference type="ARBA" id="ARBA00022840"/>
    </source>
</evidence>
<dbReference type="PROSITE" id="PS50893">
    <property type="entry name" value="ABC_TRANSPORTER_2"/>
    <property type="match status" value="1"/>
</dbReference>
<sequence>MSTLQAPPMPDCAAEPEPMVKLAGVGHTHAGGQVALRGIDLQIAQGERVAIIGPSGAGKTTLLRLLATSLKPDQGELDLLGKQPWTLAATARQRLRTRIGLIHQAPPLPARQRVVTAVLAGRLGQWSLFKSLFSLIFPLDRQGAADALGRLDLADKLYMRCDQLSGGQLQRVGIARVLYQAPDLILADEPVSAMDPVLASHTLDVLSREAQRRNATLLASLHAVELALEHFPRIVGVRDGCILFDKPATAIGHDELTALYANEQLEHAPSPPAAPPPLLNIPRC</sequence>
<evidence type="ECO:0000259" key="9">
    <source>
        <dbReference type="PROSITE" id="PS50893"/>
    </source>
</evidence>
<evidence type="ECO:0000256" key="3">
    <source>
        <dbReference type="ARBA" id="ARBA00022475"/>
    </source>
</evidence>
<dbReference type="InterPro" id="IPR017871">
    <property type="entry name" value="ABC_transporter-like_CS"/>
</dbReference>
<proteinExistence type="predicted"/>
<name>A0A023WQY8_STUST</name>
<dbReference type="Gene3D" id="3.40.50.300">
    <property type="entry name" value="P-loop containing nucleotide triphosphate hydrolases"/>
    <property type="match status" value="1"/>
</dbReference>
<organism evidence="10 11">
    <name type="scientific">Stutzerimonas stutzeri</name>
    <name type="common">Pseudomonas stutzeri</name>
    <dbReference type="NCBI Taxonomy" id="316"/>
    <lineage>
        <taxon>Bacteria</taxon>
        <taxon>Pseudomonadati</taxon>
        <taxon>Pseudomonadota</taxon>
        <taxon>Gammaproteobacteria</taxon>
        <taxon>Pseudomonadales</taxon>
        <taxon>Pseudomonadaceae</taxon>
        <taxon>Stutzerimonas</taxon>
    </lineage>
</organism>
<protein>
    <submittedName>
        <fullName evidence="10">Phosphonate ABC transporter</fullName>
    </submittedName>
</protein>
<dbReference type="PATRIC" id="fig|316.97.peg.1243"/>
<dbReference type="InterPro" id="IPR003439">
    <property type="entry name" value="ABC_transporter-like_ATP-bd"/>
</dbReference>
<dbReference type="PANTHER" id="PTHR43166">
    <property type="entry name" value="AMINO ACID IMPORT ATP-BINDING PROTEIN"/>
    <property type="match status" value="1"/>
</dbReference>
<keyword evidence="6" id="KW-0067">ATP-binding</keyword>
<reference evidence="10 11" key="1">
    <citation type="submission" date="2014-03" db="EMBL/GenBank/DDBJ databases">
        <title>Complete genome sequence of Pseudomonas stutzeri 19SMN4.</title>
        <authorList>
            <person name="Brunet-Galmes I."/>
            <person name="Nogales B."/>
            <person name="Busquets A."/>
            <person name="Pena A."/>
            <person name="Gomila M."/>
            <person name="Garcia-Valdes E."/>
            <person name="Lalucat J."/>
            <person name="Bennasar A."/>
            <person name="Bosch R."/>
        </authorList>
    </citation>
    <scope>NUCLEOTIDE SEQUENCE [LARGE SCALE GENOMIC DNA]</scope>
    <source>
        <strain evidence="10 11">19SMN4</strain>
    </source>
</reference>
<dbReference type="PANTHER" id="PTHR43166:SF6">
    <property type="entry name" value="PHOSPHONATES IMPORT ATP-BINDING PROTEIN PHNC"/>
    <property type="match status" value="1"/>
</dbReference>
<dbReference type="Proteomes" id="UP000025238">
    <property type="component" value="Chromosome"/>
</dbReference>
<dbReference type="InterPro" id="IPR003593">
    <property type="entry name" value="AAA+_ATPase"/>
</dbReference>
<dbReference type="SMART" id="SM00382">
    <property type="entry name" value="AAA"/>
    <property type="match status" value="1"/>
</dbReference>